<protein>
    <submittedName>
        <fullName evidence="1">Uncharacterized protein</fullName>
    </submittedName>
</protein>
<name>A0ACC1MMA2_9APHY</name>
<gene>
    <name evidence="1" type="ORF">NUW54_g13313</name>
</gene>
<sequence length="338" mass="36000">MELLRQRAGLGSGSGLKMSAKRDDMAALDAALAGGAGPSAGAREPEAAPAVSTLTAANGHINFFEDLERQVVPVYGSAVRAGRGGSGKEKEKGGREAREDERGVALAPSAKDLKPWYVAGSDGKDAEQETEEQKRCVSLHCSGAFSSSTEVLNAMTAFRTYAFCVLLLHVLAIAVTSSATSTAGLVQAAQAIDDGPEYTIDITHDEERRLVELLGPEYLEVGLIGTHVTGPPRECPVCGKQTEFVDWVFTALARGIHSPEFIVESLKLGNSPKKLGHDVYCSRCGHLTHFRDASGAEGGAPYIALAPPYDRTTRTFVKGIYKRGVENTEVYFQAAEVL</sequence>
<keyword evidence="2" id="KW-1185">Reference proteome</keyword>
<proteinExistence type="predicted"/>
<evidence type="ECO:0000313" key="2">
    <source>
        <dbReference type="Proteomes" id="UP001144978"/>
    </source>
</evidence>
<organism evidence="1 2">
    <name type="scientific">Trametes sanguinea</name>
    <dbReference type="NCBI Taxonomy" id="158606"/>
    <lineage>
        <taxon>Eukaryota</taxon>
        <taxon>Fungi</taxon>
        <taxon>Dikarya</taxon>
        <taxon>Basidiomycota</taxon>
        <taxon>Agaricomycotina</taxon>
        <taxon>Agaricomycetes</taxon>
        <taxon>Polyporales</taxon>
        <taxon>Polyporaceae</taxon>
        <taxon>Trametes</taxon>
    </lineage>
</organism>
<dbReference type="Proteomes" id="UP001144978">
    <property type="component" value="Unassembled WGS sequence"/>
</dbReference>
<reference evidence="1" key="1">
    <citation type="submission" date="2022-08" db="EMBL/GenBank/DDBJ databases">
        <title>Genome Sequence of Pycnoporus sanguineus.</title>
        <authorList>
            <person name="Buettner E."/>
        </authorList>
    </citation>
    <scope>NUCLEOTIDE SEQUENCE</scope>
    <source>
        <strain evidence="1">CG-C14</strain>
    </source>
</reference>
<comment type="caution">
    <text evidence="1">The sequence shown here is derived from an EMBL/GenBank/DDBJ whole genome shotgun (WGS) entry which is preliminary data.</text>
</comment>
<dbReference type="EMBL" id="JANSHE010006116">
    <property type="protein sequence ID" value="KAJ2968120.1"/>
    <property type="molecule type" value="Genomic_DNA"/>
</dbReference>
<accession>A0ACC1MMA2</accession>
<evidence type="ECO:0000313" key="1">
    <source>
        <dbReference type="EMBL" id="KAJ2968120.1"/>
    </source>
</evidence>